<protein>
    <submittedName>
        <fullName evidence="13">Co(2)-response secreted protease</fullName>
    </submittedName>
</protein>
<feature type="domain" description="Inhibitor I9" evidence="12">
    <location>
        <begin position="16"/>
        <end position="66"/>
    </location>
</feature>
<evidence type="ECO:0000256" key="2">
    <source>
        <dbReference type="ARBA" id="ARBA00022670"/>
    </source>
</evidence>
<evidence type="ECO:0000256" key="5">
    <source>
        <dbReference type="ARBA" id="ARBA00022825"/>
    </source>
</evidence>
<dbReference type="Gene3D" id="3.40.50.200">
    <property type="entry name" value="Peptidase S8/S53 domain"/>
    <property type="match status" value="1"/>
</dbReference>
<feature type="domain" description="PA" evidence="11">
    <location>
        <begin position="335"/>
        <end position="428"/>
    </location>
</feature>
<name>A0A830B3V5_9LAMI</name>
<comment type="similarity">
    <text evidence="1 8 9">Belongs to the peptidase S8 family.</text>
</comment>
<dbReference type="InterPro" id="IPR023828">
    <property type="entry name" value="Peptidase_S8_Ser-AS"/>
</dbReference>
<keyword evidence="3" id="KW-0732">Signal</keyword>
<dbReference type="Proteomes" id="UP000653305">
    <property type="component" value="Unassembled WGS sequence"/>
</dbReference>
<dbReference type="InterPro" id="IPR003137">
    <property type="entry name" value="PA_domain"/>
</dbReference>
<evidence type="ECO:0000313" key="13">
    <source>
        <dbReference type="EMBL" id="GFP80262.1"/>
    </source>
</evidence>
<feature type="domain" description="Peptidase S8/S53" evidence="10">
    <location>
        <begin position="99"/>
        <end position="549"/>
    </location>
</feature>
<comment type="caution">
    <text evidence="13">The sequence shown here is derived from an EMBL/GenBank/DDBJ whole genome shotgun (WGS) entry which is preliminary data.</text>
</comment>
<evidence type="ECO:0000256" key="9">
    <source>
        <dbReference type="RuleBase" id="RU003355"/>
    </source>
</evidence>
<evidence type="ECO:0000259" key="12">
    <source>
        <dbReference type="Pfam" id="PF05922"/>
    </source>
</evidence>
<dbReference type="AlphaFoldDB" id="A0A830B3V5"/>
<evidence type="ECO:0000259" key="10">
    <source>
        <dbReference type="Pfam" id="PF00082"/>
    </source>
</evidence>
<feature type="active site" description="Charge relay system" evidence="7 8">
    <location>
        <position position="108"/>
    </location>
</feature>
<keyword evidence="5 8" id="KW-0720">Serine protease</keyword>
<accession>A0A830B3V5</accession>
<dbReference type="EMBL" id="BMAC01000017">
    <property type="protein sequence ID" value="GFP80262.1"/>
    <property type="molecule type" value="Genomic_DNA"/>
</dbReference>
<evidence type="ECO:0000256" key="8">
    <source>
        <dbReference type="PROSITE-ProRule" id="PRU01240"/>
    </source>
</evidence>
<organism evidence="13 14">
    <name type="scientific">Phtheirospermum japonicum</name>
    <dbReference type="NCBI Taxonomy" id="374723"/>
    <lineage>
        <taxon>Eukaryota</taxon>
        <taxon>Viridiplantae</taxon>
        <taxon>Streptophyta</taxon>
        <taxon>Embryophyta</taxon>
        <taxon>Tracheophyta</taxon>
        <taxon>Spermatophyta</taxon>
        <taxon>Magnoliopsida</taxon>
        <taxon>eudicotyledons</taxon>
        <taxon>Gunneridae</taxon>
        <taxon>Pentapetalae</taxon>
        <taxon>asterids</taxon>
        <taxon>lamiids</taxon>
        <taxon>Lamiales</taxon>
        <taxon>Orobanchaceae</taxon>
        <taxon>Orobanchaceae incertae sedis</taxon>
        <taxon>Phtheirospermum</taxon>
    </lineage>
</organism>
<dbReference type="InterPro" id="IPR045051">
    <property type="entry name" value="SBT"/>
</dbReference>
<dbReference type="InterPro" id="IPR036852">
    <property type="entry name" value="Peptidase_S8/S53_dom_sf"/>
</dbReference>
<dbReference type="InterPro" id="IPR000209">
    <property type="entry name" value="Peptidase_S8/S53_dom"/>
</dbReference>
<dbReference type="InterPro" id="IPR023827">
    <property type="entry name" value="Peptidase_S8_Asp-AS"/>
</dbReference>
<dbReference type="InterPro" id="IPR037045">
    <property type="entry name" value="S8pro/Inhibitor_I9_sf"/>
</dbReference>
<dbReference type="PRINTS" id="PR00723">
    <property type="entry name" value="SUBTILISIN"/>
</dbReference>
<keyword evidence="2 8" id="KW-0645">Protease</keyword>
<dbReference type="PROSITE" id="PS00136">
    <property type="entry name" value="SUBTILASE_ASP"/>
    <property type="match status" value="1"/>
</dbReference>
<dbReference type="Gene3D" id="3.30.70.80">
    <property type="entry name" value="Peptidase S8 propeptide/proteinase inhibitor I9"/>
    <property type="match status" value="1"/>
</dbReference>
<dbReference type="Pfam" id="PF00082">
    <property type="entry name" value="Peptidase_S8"/>
    <property type="match status" value="1"/>
</dbReference>
<dbReference type="GO" id="GO:0006508">
    <property type="term" value="P:proteolysis"/>
    <property type="evidence" value="ECO:0007669"/>
    <property type="project" value="UniProtKB-KW"/>
</dbReference>
<keyword evidence="14" id="KW-1185">Reference proteome</keyword>
<reference evidence="13" key="1">
    <citation type="submission" date="2020-07" db="EMBL/GenBank/DDBJ databases">
        <title>Ethylene signaling mediates host invasion by parasitic plants.</title>
        <authorList>
            <person name="Yoshida S."/>
        </authorList>
    </citation>
    <scope>NUCLEOTIDE SEQUENCE</scope>
    <source>
        <strain evidence="13">Okayama</strain>
    </source>
</reference>
<dbReference type="Pfam" id="PF02225">
    <property type="entry name" value="PA"/>
    <property type="match status" value="1"/>
</dbReference>
<sequence length="566" mass="60141">MGGLSSENGAGRSVHAQLQQRADSVIHTYNKSFLGFAARLSDGEAKSIAQRSGVVSVFPDQVSQLHTTRSWDFLWSQSAHFRFDSKPTSSPSVPDWSNGADTIIGILDTGIWPEHPSFNDKFMRPIPPRWKGECKPGNDSIPFKCNKKVIGARYYVDPNEEGHNVTARDLEGHGTNVASIAAGRHVWDGASYYGLAQGIPRGGSPESRIAAYRVCAPKVGCEDSSILKAFDDAIADGVDVISVSLGSNGKVNLATDGIAIGAFHAMEKGITVVCAAGNDGPDLMTVGNVAPWVLTVAATTIDRDFQADIVLGDRKKTIIKGGGINFSGLSKSPVYPLVDGRSAGSNQANVTDASNCIPGSLVDRKVKGRIVLCQNKGKYDATEKFDVLKEQGAIGMILISNYERQVAYKYGTPPTSPIAIVDEGDGALIRFYINSTSNPLATILPTITVLNHMPAPVAAVFSSRGPINGIQNLLKPDIAAPGVDILGAWRFNDTSLANPGKEPPLFNINSGTSMSCPHVSGLAAMVKSWHPTWSPSAIKSAIMTTAIHTNNLHAPITTDNGLRATP</sequence>
<dbReference type="OrthoDB" id="10256524at2759"/>
<feature type="active site" description="Charge relay system" evidence="7 8">
    <location>
        <position position="173"/>
    </location>
</feature>
<feature type="active site" description="Charge relay system" evidence="7 8">
    <location>
        <position position="513"/>
    </location>
</feature>
<evidence type="ECO:0000256" key="6">
    <source>
        <dbReference type="ARBA" id="ARBA00023180"/>
    </source>
</evidence>
<evidence type="ECO:0000256" key="7">
    <source>
        <dbReference type="PIRSR" id="PIRSR615500-1"/>
    </source>
</evidence>
<gene>
    <name evidence="13" type="ORF">PHJA_000169600</name>
</gene>
<dbReference type="CDD" id="cd02120">
    <property type="entry name" value="PA_subtilisin_like"/>
    <property type="match status" value="1"/>
</dbReference>
<dbReference type="PROSITE" id="PS51892">
    <property type="entry name" value="SUBTILASE"/>
    <property type="match status" value="1"/>
</dbReference>
<dbReference type="PROSITE" id="PS00137">
    <property type="entry name" value="SUBTILASE_HIS"/>
    <property type="match status" value="1"/>
</dbReference>
<evidence type="ECO:0000313" key="14">
    <source>
        <dbReference type="Proteomes" id="UP000653305"/>
    </source>
</evidence>
<evidence type="ECO:0000256" key="3">
    <source>
        <dbReference type="ARBA" id="ARBA00022729"/>
    </source>
</evidence>
<dbReference type="PANTHER" id="PTHR10795">
    <property type="entry name" value="PROPROTEIN CONVERTASE SUBTILISIN/KEXIN"/>
    <property type="match status" value="1"/>
</dbReference>
<evidence type="ECO:0000256" key="1">
    <source>
        <dbReference type="ARBA" id="ARBA00011073"/>
    </source>
</evidence>
<keyword evidence="6" id="KW-0325">Glycoprotein</keyword>
<dbReference type="Gene3D" id="3.50.30.30">
    <property type="match status" value="1"/>
</dbReference>
<dbReference type="InterPro" id="IPR010259">
    <property type="entry name" value="S8pro/Inhibitor_I9"/>
</dbReference>
<dbReference type="Pfam" id="PF05922">
    <property type="entry name" value="Inhibitor_I9"/>
    <property type="match status" value="1"/>
</dbReference>
<evidence type="ECO:0000259" key="11">
    <source>
        <dbReference type="Pfam" id="PF02225"/>
    </source>
</evidence>
<proteinExistence type="inferred from homology"/>
<evidence type="ECO:0000256" key="4">
    <source>
        <dbReference type="ARBA" id="ARBA00022801"/>
    </source>
</evidence>
<dbReference type="GO" id="GO:0004252">
    <property type="term" value="F:serine-type endopeptidase activity"/>
    <property type="evidence" value="ECO:0007669"/>
    <property type="project" value="UniProtKB-UniRule"/>
</dbReference>
<dbReference type="InterPro" id="IPR015500">
    <property type="entry name" value="Peptidase_S8_subtilisin-rel"/>
</dbReference>
<dbReference type="PROSITE" id="PS00138">
    <property type="entry name" value="SUBTILASE_SER"/>
    <property type="match status" value="1"/>
</dbReference>
<dbReference type="InterPro" id="IPR034197">
    <property type="entry name" value="Peptidases_S8_3"/>
</dbReference>
<dbReference type="InterPro" id="IPR022398">
    <property type="entry name" value="Peptidase_S8_His-AS"/>
</dbReference>
<dbReference type="SUPFAM" id="SSF52743">
    <property type="entry name" value="Subtilisin-like"/>
    <property type="match status" value="1"/>
</dbReference>
<dbReference type="CDD" id="cd04852">
    <property type="entry name" value="Peptidases_S8_3"/>
    <property type="match status" value="1"/>
</dbReference>
<keyword evidence="4 8" id="KW-0378">Hydrolase</keyword>